<evidence type="ECO:0000313" key="1">
    <source>
        <dbReference type="EMBL" id="PRO64674.1"/>
    </source>
</evidence>
<name>A0A2P6MEF0_ALKUR</name>
<sequence>MNNVLKTGFLLGLGAAVSSKEKVDRYMDDLLAKGKVTPAEADDLYNQLLQKGSETEEGWERRSREKLRLMLRDLDMVPREDLDALQARVQSLEARLESLEKKQNDGNNPPS</sequence>
<reference evidence="1 2" key="1">
    <citation type="submission" date="2018-03" db="EMBL/GenBank/DDBJ databases">
        <title>Bacillus urumqiensis sp. nov., a moderately haloalkaliphilic bacterium isolated from a salt lake.</title>
        <authorList>
            <person name="Zhao B."/>
            <person name="Liao Z."/>
        </authorList>
    </citation>
    <scope>NUCLEOTIDE SEQUENCE [LARGE SCALE GENOMIC DNA]</scope>
    <source>
        <strain evidence="1 2">BZ-SZ-XJ18</strain>
    </source>
</reference>
<dbReference type="PANTHER" id="PTHR38664:SF1">
    <property type="entry name" value="SLR0058 PROTEIN"/>
    <property type="match status" value="1"/>
</dbReference>
<dbReference type="EMBL" id="PVNS01000013">
    <property type="protein sequence ID" value="PRO64674.1"/>
    <property type="molecule type" value="Genomic_DNA"/>
</dbReference>
<evidence type="ECO:0008006" key="3">
    <source>
        <dbReference type="Google" id="ProtNLM"/>
    </source>
</evidence>
<organism evidence="1 2">
    <name type="scientific">Alkalicoccus urumqiensis</name>
    <name type="common">Bacillus urumqiensis</name>
    <dbReference type="NCBI Taxonomy" id="1548213"/>
    <lineage>
        <taxon>Bacteria</taxon>
        <taxon>Bacillati</taxon>
        <taxon>Bacillota</taxon>
        <taxon>Bacilli</taxon>
        <taxon>Bacillales</taxon>
        <taxon>Bacillaceae</taxon>
        <taxon>Alkalicoccus</taxon>
    </lineage>
</organism>
<dbReference type="InterPro" id="IPR008769">
    <property type="entry name" value="PhaF_PhaI"/>
</dbReference>
<accession>A0A2P6MEF0</accession>
<proteinExistence type="predicted"/>
<dbReference type="OrthoDB" id="191894at2"/>
<dbReference type="AlphaFoldDB" id="A0A2P6MEF0"/>
<comment type="caution">
    <text evidence="1">The sequence shown here is derived from an EMBL/GenBank/DDBJ whole genome shotgun (WGS) entry which is preliminary data.</text>
</comment>
<dbReference type="RefSeq" id="WP_105959974.1">
    <property type="nucleotide sequence ID" value="NZ_PVNS01000013.1"/>
</dbReference>
<gene>
    <name evidence="1" type="ORF">C6I21_13285</name>
</gene>
<evidence type="ECO:0000313" key="2">
    <source>
        <dbReference type="Proteomes" id="UP000243650"/>
    </source>
</evidence>
<keyword evidence="2" id="KW-1185">Reference proteome</keyword>
<dbReference type="PANTHER" id="PTHR38664">
    <property type="entry name" value="SLR0058 PROTEIN"/>
    <property type="match status" value="1"/>
</dbReference>
<dbReference type="Proteomes" id="UP000243650">
    <property type="component" value="Unassembled WGS sequence"/>
</dbReference>
<protein>
    <recommendedName>
        <fullName evidence="3">Polyhydroxyalkanoate synthesis regulator</fullName>
    </recommendedName>
</protein>